<dbReference type="PATRIC" id="fig|1423734.3.peg.2403"/>
<dbReference type="eggNOG" id="ENOG5030AJ7">
    <property type="taxonomic scope" value="Bacteria"/>
</dbReference>
<dbReference type="AlphaFoldDB" id="A0A0R1Y395"/>
<protein>
    <submittedName>
        <fullName evidence="1">Uncharacterized protein</fullName>
    </submittedName>
</protein>
<accession>A0A0R1Y395</accession>
<sequence>MFKLKKEKEARKDTIVDMNESLIQYGSQKLPQETHVVQKIYDTAKAGLENLDVLFNDNGFGRTENFLDVAKGFLVDFYDLDPKETDTKAAALAQEAIDYLGKNMNDFIKWER</sequence>
<organism evidence="1 2">
    <name type="scientific">Agrilactobacillus composti DSM 18527 = JCM 14202</name>
    <dbReference type="NCBI Taxonomy" id="1423734"/>
    <lineage>
        <taxon>Bacteria</taxon>
        <taxon>Bacillati</taxon>
        <taxon>Bacillota</taxon>
        <taxon>Bacilli</taxon>
        <taxon>Lactobacillales</taxon>
        <taxon>Lactobacillaceae</taxon>
        <taxon>Agrilactobacillus</taxon>
    </lineage>
</organism>
<evidence type="ECO:0000313" key="2">
    <source>
        <dbReference type="Proteomes" id="UP000051236"/>
    </source>
</evidence>
<evidence type="ECO:0000313" key="1">
    <source>
        <dbReference type="EMBL" id="KRM36497.1"/>
    </source>
</evidence>
<dbReference type="STRING" id="1423734.FC83_GL002369"/>
<keyword evidence="2" id="KW-1185">Reference proteome</keyword>
<dbReference type="Proteomes" id="UP000051236">
    <property type="component" value="Unassembled WGS sequence"/>
</dbReference>
<name>A0A0R1Y395_9LACO</name>
<proteinExistence type="predicted"/>
<comment type="caution">
    <text evidence="1">The sequence shown here is derived from an EMBL/GenBank/DDBJ whole genome shotgun (WGS) entry which is preliminary data.</text>
</comment>
<gene>
    <name evidence="1" type="ORF">FC83_GL002369</name>
</gene>
<dbReference type="EMBL" id="AZGA01000002">
    <property type="protein sequence ID" value="KRM36497.1"/>
    <property type="molecule type" value="Genomic_DNA"/>
</dbReference>
<reference evidence="1 2" key="1">
    <citation type="journal article" date="2015" name="Genome Announc.">
        <title>Expanding the biotechnology potential of lactobacilli through comparative genomics of 213 strains and associated genera.</title>
        <authorList>
            <person name="Sun Z."/>
            <person name="Harris H.M."/>
            <person name="McCann A."/>
            <person name="Guo C."/>
            <person name="Argimon S."/>
            <person name="Zhang W."/>
            <person name="Yang X."/>
            <person name="Jeffery I.B."/>
            <person name="Cooney J.C."/>
            <person name="Kagawa T.F."/>
            <person name="Liu W."/>
            <person name="Song Y."/>
            <person name="Salvetti E."/>
            <person name="Wrobel A."/>
            <person name="Rasinkangas P."/>
            <person name="Parkhill J."/>
            <person name="Rea M.C."/>
            <person name="O'Sullivan O."/>
            <person name="Ritari J."/>
            <person name="Douillard F.P."/>
            <person name="Paul Ross R."/>
            <person name="Yang R."/>
            <person name="Briner A.E."/>
            <person name="Felis G.E."/>
            <person name="de Vos W.M."/>
            <person name="Barrangou R."/>
            <person name="Klaenhammer T.R."/>
            <person name="Caufield P.W."/>
            <person name="Cui Y."/>
            <person name="Zhang H."/>
            <person name="O'Toole P.W."/>
        </authorList>
    </citation>
    <scope>NUCLEOTIDE SEQUENCE [LARGE SCALE GENOMIC DNA]</scope>
    <source>
        <strain evidence="1 2">DSM 18527</strain>
    </source>
</reference>